<dbReference type="Proteomes" id="UP001469553">
    <property type="component" value="Unassembled WGS sequence"/>
</dbReference>
<comment type="caution">
    <text evidence="1">The sequence shown here is derived from an EMBL/GenBank/DDBJ whole genome shotgun (WGS) entry which is preliminary data.</text>
</comment>
<keyword evidence="2" id="KW-1185">Reference proteome</keyword>
<proteinExistence type="predicted"/>
<accession>A0ABV0XD61</accession>
<evidence type="ECO:0000313" key="2">
    <source>
        <dbReference type="Proteomes" id="UP001469553"/>
    </source>
</evidence>
<gene>
    <name evidence="1" type="ORF">AMECASPLE_008805</name>
</gene>
<organism evidence="1 2">
    <name type="scientific">Ameca splendens</name>
    <dbReference type="NCBI Taxonomy" id="208324"/>
    <lineage>
        <taxon>Eukaryota</taxon>
        <taxon>Metazoa</taxon>
        <taxon>Chordata</taxon>
        <taxon>Craniata</taxon>
        <taxon>Vertebrata</taxon>
        <taxon>Euteleostomi</taxon>
        <taxon>Actinopterygii</taxon>
        <taxon>Neopterygii</taxon>
        <taxon>Teleostei</taxon>
        <taxon>Neoteleostei</taxon>
        <taxon>Acanthomorphata</taxon>
        <taxon>Ovalentaria</taxon>
        <taxon>Atherinomorphae</taxon>
        <taxon>Cyprinodontiformes</taxon>
        <taxon>Goodeidae</taxon>
        <taxon>Ameca</taxon>
    </lineage>
</organism>
<sequence>MPSIPVPPLSVTPYLQSKMRCCNTVSHGTGTQLLKCLSSFEQFKVSVCSCVFIFPLFSLKEKSAVSSQSLPLSANTRGLAGVVRPFEPFQIWSRSFNII</sequence>
<reference evidence="1 2" key="1">
    <citation type="submission" date="2021-06" db="EMBL/GenBank/DDBJ databases">
        <authorList>
            <person name="Palmer J.M."/>
        </authorList>
    </citation>
    <scope>NUCLEOTIDE SEQUENCE [LARGE SCALE GENOMIC DNA]</scope>
    <source>
        <strain evidence="1 2">AS_MEX2019</strain>
        <tissue evidence="1">Muscle</tissue>
    </source>
</reference>
<protein>
    <submittedName>
        <fullName evidence="1">Uncharacterized protein</fullName>
    </submittedName>
</protein>
<dbReference type="EMBL" id="JAHRIP010000478">
    <property type="protein sequence ID" value="MEQ2279379.1"/>
    <property type="molecule type" value="Genomic_DNA"/>
</dbReference>
<evidence type="ECO:0000313" key="1">
    <source>
        <dbReference type="EMBL" id="MEQ2279379.1"/>
    </source>
</evidence>
<name>A0ABV0XD61_9TELE</name>